<name>E7MQC2_9FIRM</name>
<proteinExistence type="predicted"/>
<feature type="transmembrane region" description="Helical" evidence="1">
    <location>
        <begin position="313"/>
        <end position="332"/>
    </location>
</feature>
<organism evidence="2 3">
    <name type="scientific">Solobacterium moorei F0204</name>
    <dbReference type="NCBI Taxonomy" id="706433"/>
    <lineage>
        <taxon>Bacteria</taxon>
        <taxon>Bacillati</taxon>
        <taxon>Bacillota</taxon>
        <taxon>Erysipelotrichia</taxon>
        <taxon>Erysipelotrichales</taxon>
        <taxon>Erysipelotrichaceae</taxon>
        <taxon>Solobacterium</taxon>
    </lineage>
</organism>
<comment type="caution">
    <text evidence="2">The sequence shown here is derived from an EMBL/GenBank/DDBJ whole genome shotgun (WGS) entry which is preliminary data.</text>
</comment>
<evidence type="ECO:0000256" key="1">
    <source>
        <dbReference type="SAM" id="Phobius"/>
    </source>
</evidence>
<dbReference type="PANTHER" id="PTHR37422:SF13">
    <property type="entry name" value="LIPOPOLYSACCHARIDE BIOSYNTHESIS PROTEIN PA4999-RELATED"/>
    <property type="match status" value="1"/>
</dbReference>
<reference evidence="2 3" key="1">
    <citation type="submission" date="2010-08" db="EMBL/GenBank/DDBJ databases">
        <authorList>
            <person name="Weinstock G."/>
            <person name="Sodergren E."/>
            <person name="Clifton S."/>
            <person name="Fulton L."/>
            <person name="Fulton B."/>
            <person name="Courtney L."/>
            <person name="Fronick C."/>
            <person name="Harrison M."/>
            <person name="Strong C."/>
            <person name="Farmer C."/>
            <person name="Delahaunty K."/>
            <person name="Markovic C."/>
            <person name="Hall O."/>
            <person name="Minx P."/>
            <person name="Tomlinson C."/>
            <person name="Mitreva M."/>
            <person name="Hou S."/>
            <person name="Chen J."/>
            <person name="Wollam A."/>
            <person name="Pepin K.H."/>
            <person name="Johnson M."/>
            <person name="Bhonagiri V."/>
            <person name="Zhang X."/>
            <person name="Suruliraj S."/>
            <person name="Warren W."/>
            <person name="Chinwalla A."/>
            <person name="Mardis E.R."/>
            <person name="Wilson R.K."/>
        </authorList>
    </citation>
    <scope>NUCLEOTIDE SEQUENCE [LARGE SCALE GENOMIC DNA]</scope>
    <source>
        <strain evidence="2 3">F0204</strain>
    </source>
</reference>
<dbReference type="AlphaFoldDB" id="E7MQC2"/>
<sequence>MADILLLLFILLRPFYFRAAGQVQLADALLMLYFFCRVHKDVKTETFIPNIKKNKLLYIFLVFAIMINAFYHKVVPDPKFMYSSLYLVYIGITVYSYDSGVSQTLIDKIRCTLYANLGIQFLIYCSGLGRVYHELWENGATRYMGSFTDPNQLGFYVFIILVFIYITKHGKIDRYLFPISTAIGLFLALQSKSLSALLGLFVLCVLAILRFVSEKLKLSKVALCVGVVLITSGVGYYFWPSADFRLENVEYTTVNRIRYKLFKVIYADGVKDILRERAAEKILNYPEYFIYGAGEGNYERYYPEPVNEIHSSFLNLFFSYGIIPFTILMVWFKKRLKGLNAVSWIGFITILVESTFLVNYRQALFWIAWITLFYLNEDRTTTAESIEVTR</sequence>
<evidence type="ECO:0008006" key="4">
    <source>
        <dbReference type="Google" id="ProtNLM"/>
    </source>
</evidence>
<dbReference type="HOGENOM" id="CLU_688254_0_0_9"/>
<keyword evidence="1" id="KW-0812">Transmembrane</keyword>
<dbReference type="STRING" id="706433.HMPREF9430_01756"/>
<evidence type="ECO:0000313" key="3">
    <source>
        <dbReference type="Proteomes" id="UP000004097"/>
    </source>
</evidence>
<feature type="transmembrane region" description="Helical" evidence="1">
    <location>
        <begin position="344"/>
        <end position="369"/>
    </location>
</feature>
<protein>
    <recommendedName>
        <fullName evidence="4">O-antigen polymerase</fullName>
    </recommendedName>
</protein>
<accession>E7MQC2</accession>
<gene>
    <name evidence="2" type="ORF">HMPREF9430_01756</name>
</gene>
<dbReference type="OrthoDB" id="1936666at2"/>
<keyword evidence="3" id="KW-1185">Reference proteome</keyword>
<dbReference type="InterPro" id="IPR051533">
    <property type="entry name" value="WaaL-like"/>
</dbReference>
<evidence type="ECO:0000313" key="2">
    <source>
        <dbReference type="EMBL" id="EFW23631.1"/>
    </source>
</evidence>
<feature type="transmembrane region" description="Helical" evidence="1">
    <location>
        <begin position="221"/>
        <end position="239"/>
    </location>
</feature>
<feature type="transmembrane region" description="Helical" evidence="1">
    <location>
        <begin position="56"/>
        <end position="74"/>
    </location>
</feature>
<dbReference type="Proteomes" id="UP000004097">
    <property type="component" value="Unassembled WGS sequence"/>
</dbReference>
<dbReference type="eggNOG" id="ENOG5033270">
    <property type="taxonomic scope" value="Bacteria"/>
</dbReference>
<keyword evidence="1" id="KW-1133">Transmembrane helix</keyword>
<dbReference type="RefSeq" id="WP_006526560.1">
    <property type="nucleotide sequence ID" value="NZ_GL637669.1"/>
</dbReference>
<dbReference type="PANTHER" id="PTHR37422">
    <property type="entry name" value="TEICHURONIC ACID BIOSYNTHESIS PROTEIN TUAE"/>
    <property type="match status" value="1"/>
</dbReference>
<feature type="transmembrane region" description="Helical" evidence="1">
    <location>
        <begin position="80"/>
        <end position="101"/>
    </location>
</feature>
<feature type="transmembrane region" description="Helical" evidence="1">
    <location>
        <begin position="15"/>
        <end position="35"/>
    </location>
</feature>
<dbReference type="EMBL" id="AECQ01000036">
    <property type="protein sequence ID" value="EFW23631.1"/>
    <property type="molecule type" value="Genomic_DNA"/>
</dbReference>
<feature type="transmembrane region" description="Helical" evidence="1">
    <location>
        <begin position="196"/>
        <end position="212"/>
    </location>
</feature>
<keyword evidence="1" id="KW-0472">Membrane</keyword>
<feature type="transmembrane region" description="Helical" evidence="1">
    <location>
        <begin position="153"/>
        <end position="168"/>
    </location>
</feature>